<feature type="transmembrane region" description="Helical" evidence="4">
    <location>
        <begin position="104"/>
        <end position="125"/>
    </location>
</feature>
<dbReference type="OrthoDB" id="9815356at2"/>
<feature type="transmembrane region" description="Helical" evidence="4">
    <location>
        <begin position="137"/>
        <end position="155"/>
    </location>
</feature>
<feature type="transmembrane region" description="Helical" evidence="4">
    <location>
        <begin position="303"/>
        <end position="323"/>
    </location>
</feature>
<feature type="transmembrane region" description="Helical" evidence="4">
    <location>
        <begin position="80"/>
        <end position="98"/>
    </location>
</feature>
<dbReference type="Gene3D" id="1.20.1250.20">
    <property type="entry name" value="MFS general substrate transporter like domains"/>
    <property type="match status" value="1"/>
</dbReference>
<reference evidence="6 7" key="1">
    <citation type="submission" date="2017-04" db="EMBL/GenBank/DDBJ databases">
        <authorList>
            <person name="Afonso C.L."/>
            <person name="Miller P.J."/>
            <person name="Scott M.A."/>
            <person name="Spackman E."/>
            <person name="Goraichik I."/>
            <person name="Dimitrov K.M."/>
            <person name="Suarez D.L."/>
            <person name="Swayne D.E."/>
        </authorList>
    </citation>
    <scope>NUCLEOTIDE SEQUENCE [LARGE SCALE GENOMIC DNA]</scope>
    <source>
        <strain evidence="6 7">KR-140</strain>
    </source>
</reference>
<gene>
    <name evidence="6" type="ORF">SAMN00790413_05124</name>
</gene>
<dbReference type="InterPro" id="IPR011701">
    <property type="entry name" value="MFS"/>
</dbReference>
<feature type="transmembrane region" description="Helical" evidence="4">
    <location>
        <begin position="368"/>
        <end position="387"/>
    </location>
</feature>
<dbReference type="PANTHER" id="PTHR42910:SF1">
    <property type="entry name" value="MAJOR FACILITATOR SUPERFAMILY (MFS) PROFILE DOMAIN-CONTAINING PROTEIN"/>
    <property type="match status" value="1"/>
</dbReference>
<keyword evidence="1 4" id="KW-0812">Transmembrane</keyword>
<accession>A0A1W1UTV5</accession>
<proteinExistence type="predicted"/>
<protein>
    <submittedName>
        <fullName evidence="6">Predicted arabinose efflux permease, MFS family</fullName>
    </submittedName>
</protein>
<name>A0A1W1UTV5_9DEIO</name>
<organism evidence="6 7">
    <name type="scientific">Deinococcus hopiensis KR-140</name>
    <dbReference type="NCBI Taxonomy" id="695939"/>
    <lineage>
        <taxon>Bacteria</taxon>
        <taxon>Thermotogati</taxon>
        <taxon>Deinococcota</taxon>
        <taxon>Deinococci</taxon>
        <taxon>Deinococcales</taxon>
        <taxon>Deinococcaceae</taxon>
        <taxon>Deinococcus</taxon>
    </lineage>
</organism>
<feature type="transmembrane region" description="Helical" evidence="4">
    <location>
        <begin position="343"/>
        <end position="362"/>
    </location>
</feature>
<dbReference type="InterPro" id="IPR036259">
    <property type="entry name" value="MFS_trans_sf"/>
</dbReference>
<feature type="domain" description="Major facilitator superfamily (MFS) profile" evidence="5">
    <location>
        <begin position="11"/>
        <end position="392"/>
    </location>
</feature>
<evidence type="ECO:0000313" key="7">
    <source>
        <dbReference type="Proteomes" id="UP000192582"/>
    </source>
</evidence>
<dbReference type="EMBL" id="FWWU01000007">
    <property type="protein sequence ID" value="SMB84419.1"/>
    <property type="molecule type" value="Genomic_DNA"/>
</dbReference>
<dbReference type="STRING" id="695939.SAMN00790413_05124"/>
<dbReference type="GO" id="GO:0022857">
    <property type="term" value="F:transmembrane transporter activity"/>
    <property type="evidence" value="ECO:0007669"/>
    <property type="project" value="InterPro"/>
</dbReference>
<evidence type="ECO:0000313" key="6">
    <source>
        <dbReference type="EMBL" id="SMB84419.1"/>
    </source>
</evidence>
<evidence type="ECO:0000256" key="2">
    <source>
        <dbReference type="ARBA" id="ARBA00022989"/>
    </source>
</evidence>
<feature type="transmembrane region" description="Helical" evidence="4">
    <location>
        <begin position="12"/>
        <end position="31"/>
    </location>
</feature>
<feature type="transmembrane region" description="Helical" evidence="4">
    <location>
        <begin position="43"/>
        <end position="68"/>
    </location>
</feature>
<sequence length="400" mass="41100">MTPTTQPVGMTRGLTLLFAIAGGAAVGNLYWAQPLLATIAHTLGISTAAAGLLVTVTQIGYAVGVFLVVPLGDTLNRRRLIPAILACSAVALGATALAPTFAVLLVTLAAVGLTTVTGQLLVPLAGDLARDDQRGHAVGTVASGILTGILASRTISGLIADAFGWRAIYVVAAAITAVMMVLLARTLPPLPTRARVPYGQLLRSIFTVIKAHRAVQVTLVISAAVFAVFTMFWTGLTFLLSAPPFSYSLTQIGLVGLAGLAGALAAQRAGRFHDHGWSVPATGGALLLVFASLLLAALGVHSIALILVAVVLIDVAIQTANVLNQTRVLAVDPAARSRLNAALVTNNFIGGAVGSALAGVLWTHGGWIAVTLVAALLIVVVLLVWLAQRPHLDAVNRPAR</sequence>
<keyword evidence="7" id="KW-1185">Reference proteome</keyword>
<dbReference type="CDD" id="cd17324">
    <property type="entry name" value="MFS_NepI_like"/>
    <property type="match status" value="1"/>
</dbReference>
<evidence type="ECO:0000259" key="5">
    <source>
        <dbReference type="PROSITE" id="PS50850"/>
    </source>
</evidence>
<feature type="transmembrane region" description="Helical" evidence="4">
    <location>
        <begin position="217"/>
        <end position="239"/>
    </location>
</feature>
<keyword evidence="2 4" id="KW-1133">Transmembrane helix</keyword>
<dbReference type="AlphaFoldDB" id="A0A1W1UTV5"/>
<evidence type="ECO:0000256" key="1">
    <source>
        <dbReference type="ARBA" id="ARBA00022692"/>
    </source>
</evidence>
<keyword evidence="3 4" id="KW-0472">Membrane</keyword>
<evidence type="ECO:0000256" key="3">
    <source>
        <dbReference type="ARBA" id="ARBA00023136"/>
    </source>
</evidence>
<dbReference type="Pfam" id="PF07690">
    <property type="entry name" value="MFS_1"/>
    <property type="match status" value="1"/>
</dbReference>
<dbReference type="SUPFAM" id="SSF103473">
    <property type="entry name" value="MFS general substrate transporter"/>
    <property type="match status" value="1"/>
</dbReference>
<dbReference type="InterPro" id="IPR020846">
    <property type="entry name" value="MFS_dom"/>
</dbReference>
<feature type="transmembrane region" description="Helical" evidence="4">
    <location>
        <begin position="277"/>
        <end position="297"/>
    </location>
</feature>
<feature type="transmembrane region" description="Helical" evidence="4">
    <location>
        <begin position="167"/>
        <end position="187"/>
    </location>
</feature>
<feature type="transmembrane region" description="Helical" evidence="4">
    <location>
        <begin position="245"/>
        <end position="265"/>
    </location>
</feature>
<dbReference type="RefSeq" id="WP_084046829.1">
    <property type="nucleotide sequence ID" value="NZ_FWWU01000007.1"/>
</dbReference>
<dbReference type="PANTHER" id="PTHR42910">
    <property type="entry name" value="TRANSPORTER SCO4007-RELATED"/>
    <property type="match status" value="1"/>
</dbReference>
<dbReference type="PROSITE" id="PS50850">
    <property type="entry name" value="MFS"/>
    <property type="match status" value="1"/>
</dbReference>
<evidence type="ECO:0000256" key="4">
    <source>
        <dbReference type="SAM" id="Phobius"/>
    </source>
</evidence>
<dbReference type="Proteomes" id="UP000192582">
    <property type="component" value="Unassembled WGS sequence"/>
</dbReference>